<gene>
    <name evidence="2" type="ORF">Cvel_5651</name>
</gene>
<dbReference type="VEuPathDB" id="CryptoDB:Cvel_5651"/>
<evidence type="ECO:0000313" key="2">
    <source>
        <dbReference type="EMBL" id="CEM38416.1"/>
    </source>
</evidence>
<dbReference type="EMBL" id="CDMZ01001853">
    <property type="protein sequence ID" value="CEM38416.1"/>
    <property type="molecule type" value="Genomic_DNA"/>
</dbReference>
<feature type="compositionally biased region" description="Polar residues" evidence="1">
    <location>
        <begin position="954"/>
        <end position="965"/>
    </location>
</feature>
<organism evidence="2">
    <name type="scientific">Chromera velia CCMP2878</name>
    <dbReference type="NCBI Taxonomy" id="1169474"/>
    <lineage>
        <taxon>Eukaryota</taxon>
        <taxon>Sar</taxon>
        <taxon>Alveolata</taxon>
        <taxon>Colpodellida</taxon>
        <taxon>Chromeraceae</taxon>
        <taxon>Chromera</taxon>
    </lineage>
</organism>
<feature type="compositionally biased region" description="Basic and acidic residues" evidence="1">
    <location>
        <begin position="1129"/>
        <end position="1138"/>
    </location>
</feature>
<feature type="region of interest" description="Disordered" evidence="1">
    <location>
        <begin position="1009"/>
        <end position="1160"/>
    </location>
</feature>
<proteinExistence type="predicted"/>
<name>A0A0G4H3Y3_9ALVE</name>
<feature type="compositionally biased region" description="Polar residues" evidence="1">
    <location>
        <begin position="1062"/>
        <end position="1077"/>
    </location>
</feature>
<dbReference type="AlphaFoldDB" id="A0A0G4H3Y3"/>
<feature type="region of interest" description="Disordered" evidence="1">
    <location>
        <begin position="248"/>
        <end position="280"/>
    </location>
</feature>
<sequence length="1160" mass="126680">MGNQATCNIQSTDPADFDFSFGFEGTPIHYFLSETLRVDYLKEFAGCPLNRVSTWYAKVRDFNLGSDLTAYRLSVLLDLPASVAEHLFDLLRFPRYYVPPRLLEGPEGEQLLTGTEGQMGQRLFVPPPAVPSLDVLSALGIMANADMEHKILYLFALHDIKARHLLDFADFVRLVECTLRGTARFVEGIVEFDDVYLMRTAQHIWFDLLELREESQLNFNTLAKWAFDSPPTVYLLWMRPVPPSLGGGGLSMSAGPPAAPAPQGGAGPSGSDADQRSTQTKALTDADGVAGGGSASLSGGVVGDSVVVEGQELSVGKDGEGGEGGGETQRSGKLTTSRSLGRGVPATKLPEPLRDRTLLTRALEETSRLIFSRKKTDWEARLDTPLDQTGKSQLMRRSESTLAARGPDPLVACIALQASMKKLSRHPSEPFVPPPTCSTFISSGKPPLTGAFSFLPDRLPKAKDYDQDGPDAPPPAKATLKRLQICVKPNSNEATTSSSKAAQHFLTSPDAPILLPRRAAGVPKSADIFDINDALIKEEVRHQGKKSGKIFTRDFNPLMGDPSLLKSRQKFPLWMDPFILVADPNDAGKGIRQVVAKSLSSFKRDRVRDQEYQGQSLAQSFHIWKSSMGKILQQVAVHASNRIWTAQDVFEFAKGPEGIFDPPVQKFAEEAVCCPVPSIQMLGHFLRKIRARGLKPFNQILRMVYHPTKAHLADEACDRAEKALVRRAQATLRWDAAAKFAGLVGRATLAARRGVFGSNAVDRMVRQIVGGKPVEKSEDPHAKAFGQMAKKLQEKEKKNDAAARAKKKTIWFEASADAEDLSSTKFRDLLKTFELVDRGSKGYLTFEDIYASLCDPKYSLDRYQDLFDNYAWFPPQDLRSLSTEAIPSRQTRVFGRMYLPNFLRMVLPPDVRAPPDLMERTPAHYWPAGQHPTHQHFGSLPASRAGSRAASFVSRPTLSRQNSAKSGAGDFDVSTNTAMSATGIALKREASQPKTVTSSALTMSHTIAGDSAQPAQGPPGSGPEDVRSSAGKQSIAKGSNGKSSSDRGGKGKGGRSPAPSETGRQSTQNGGQPQALGSQAHPAPPQSAAKKEKKDTKKARSTSNLDEWATFPGMKDQKAPDPNNLAELQGEKPMKFFDSRPYYKPVERQFPASHDANEKR</sequence>
<evidence type="ECO:0000256" key="1">
    <source>
        <dbReference type="SAM" id="MobiDB-lite"/>
    </source>
</evidence>
<feature type="region of interest" description="Disordered" evidence="1">
    <location>
        <begin position="313"/>
        <end position="349"/>
    </location>
</feature>
<reference evidence="2" key="1">
    <citation type="submission" date="2014-11" db="EMBL/GenBank/DDBJ databases">
        <authorList>
            <person name="Otto D Thomas"/>
            <person name="Naeem Raeece"/>
        </authorList>
    </citation>
    <scope>NUCLEOTIDE SEQUENCE</scope>
</reference>
<feature type="region of interest" description="Disordered" evidence="1">
    <location>
        <begin position="922"/>
        <end position="975"/>
    </location>
</feature>
<protein>
    <submittedName>
        <fullName evidence="2">Uncharacterized protein</fullName>
    </submittedName>
</protein>
<accession>A0A0G4H3Y3</accession>
<feature type="compositionally biased region" description="Polar residues" evidence="1">
    <location>
        <begin position="328"/>
        <end position="339"/>
    </location>
</feature>